<reference evidence="12 13" key="1">
    <citation type="submission" date="2017-06" db="EMBL/GenBank/DDBJ databases">
        <title>Genome sequencing of cyanobaciteial culture collection at National Institute for Environmental Studies (NIES).</title>
        <authorList>
            <person name="Hirose Y."/>
            <person name="Shimura Y."/>
            <person name="Fujisawa T."/>
            <person name="Nakamura Y."/>
            <person name="Kawachi M."/>
        </authorList>
    </citation>
    <scope>NUCLEOTIDE SEQUENCE [LARGE SCALE GENOMIC DNA]</scope>
    <source>
        <strain evidence="12 13">NIES-267</strain>
    </source>
</reference>
<accession>A0A1Z4M054</accession>
<evidence type="ECO:0000256" key="7">
    <source>
        <dbReference type="ARBA" id="ARBA00047899"/>
    </source>
</evidence>
<keyword evidence="10" id="KW-1133">Transmembrane helix</keyword>
<dbReference type="InterPro" id="IPR011009">
    <property type="entry name" value="Kinase-like_dom_sf"/>
</dbReference>
<dbReference type="SMART" id="SM01324">
    <property type="entry name" value="YARHG"/>
    <property type="match status" value="1"/>
</dbReference>
<proteinExistence type="predicted"/>
<evidence type="ECO:0000256" key="1">
    <source>
        <dbReference type="ARBA" id="ARBA00012513"/>
    </source>
</evidence>
<evidence type="ECO:0000256" key="6">
    <source>
        <dbReference type="ARBA" id="ARBA00022840"/>
    </source>
</evidence>
<evidence type="ECO:0000256" key="8">
    <source>
        <dbReference type="ARBA" id="ARBA00048679"/>
    </source>
</evidence>
<dbReference type="AlphaFoldDB" id="A0A1Z4M054"/>
<evidence type="ECO:0000256" key="3">
    <source>
        <dbReference type="ARBA" id="ARBA00022679"/>
    </source>
</evidence>
<comment type="catalytic activity">
    <reaction evidence="8">
        <text>L-seryl-[protein] + ATP = O-phospho-L-seryl-[protein] + ADP + H(+)</text>
        <dbReference type="Rhea" id="RHEA:17989"/>
        <dbReference type="Rhea" id="RHEA-COMP:9863"/>
        <dbReference type="Rhea" id="RHEA-COMP:11604"/>
        <dbReference type="ChEBI" id="CHEBI:15378"/>
        <dbReference type="ChEBI" id="CHEBI:29999"/>
        <dbReference type="ChEBI" id="CHEBI:30616"/>
        <dbReference type="ChEBI" id="CHEBI:83421"/>
        <dbReference type="ChEBI" id="CHEBI:456216"/>
        <dbReference type="EC" id="2.7.11.1"/>
    </reaction>
</comment>
<dbReference type="PROSITE" id="PS00107">
    <property type="entry name" value="PROTEIN_KINASE_ATP"/>
    <property type="match status" value="1"/>
</dbReference>
<dbReference type="GO" id="GO:0004674">
    <property type="term" value="F:protein serine/threonine kinase activity"/>
    <property type="evidence" value="ECO:0007669"/>
    <property type="project" value="UniProtKB-KW"/>
</dbReference>
<keyword evidence="5 12" id="KW-0418">Kinase</keyword>
<dbReference type="Gene3D" id="1.10.510.10">
    <property type="entry name" value="Transferase(Phosphotransferase) domain 1"/>
    <property type="match status" value="1"/>
</dbReference>
<dbReference type="InterPro" id="IPR017441">
    <property type="entry name" value="Protein_kinase_ATP_BS"/>
</dbReference>
<evidence type="ECO:0000259" key="11">
    <source>
        <dbReference type="PROSITE" id="PS50011"/>
    </source>
</evidence>
<organism evidence="12 13">
    <name type="scientific">Calothrix parasitica NIES-267</name>
    <dbReference type="NCBI Taxonomy" id="1973488"/>
    <lineage>
        <taxon>Bacteria</taxon>
        <taxon>Bacillati</taxon>
        <taxon>Cyanobacteriota</taxon>
        <taxon>Cyanophyceae</taxon>
        <taxon>Nostocales</taxon>
        <taxon>Calotrichaceae</taxon>
        <taxon>Calothrix</taxon>
    </lineage>
</organism>
<dbReference type="CDD" id="cd14014">
    <property type="entry name" value="STKc_PknB_like"/>
    <property type="match status" value="1"/>
</dbReference>
<keyword evidence="10" id="KW-0812">Transmembrane</keyword>
<dbReference type="EMBL" id="AP018227">
    <property type="protein sequence ID" value="BAY86827.1"/>
    <property type="molecule type" value="Genomic_DNA"/>
</dbReference>
<dbReference type="PROSITE" id="PS50011">
    <property type="entry name" value="PROTEIN_KINASE_DOM"/>
    <property type="match status" value="1"/>
</dbReference>
<dbReference type="GO" id="GO:0005524">
    <property type="term" value="F:ATP binding"/>
    <property type="evidence" value="ECO:0007669"/>
    <property type="project" value="UniProtKB-UniRule"/>
</dbReference>
<feature type="binding site" evidence="9">
    <location>
        <position position="41"/>
    </location>
    <ligand>
        <name>ATP</name>
        <dbReference type="ChEBI" id="CHEBI:30616"/>
    </ligand>
</feature>
<dbReference type="PROSITE" id="PS00108">
    <property type="entry name" value="PROTEIN_KINASE_ST"/>
    <property type="match status" value="1"/>
</dbReference>
<protein>
    <recommendedName>
        <fullName evidence="1">non-specific serine/threonine protein kinase</fullName>
        <ecNumber evidence="1">2.7.11.1</ecNumber>
    </recommendedName>
</protein>
<evidence type="ECO:0000313" key="12">
    <source>
        <dbReference type="EMBL" id="BAY86827.1"/>
    </source>
</evidence>
<feature type="transmembrane region" description="Helical" evidence="10">
    <location>
        <begin position="323"/>
        <end position="349"/>
    </location>
</feature>
<keyword evidence="6 9" id="KW-0067">ATP-binding</keyword>
<dbReference type="Pfam" id="PF13308">
    <property type="entry name" value="YARHG"/>
    <property type="match status" value="1"/>
</dbReference>
<dbReference type="Pfam" id="PF00069">
    <property type="entry name" value="Pkinase"/>
    <property type="match status" value="1"/>
</dbReference>
<dbReference type="SMART" id="SM00220">
    <property type="entry name" value="S_TKc"/>
    <property type="match status" value="1"/>
</dbReference>
<dbReference type="Proteomes" id="UP000218418">
    <property type="component" value="Chromosome"/>
</dbReference>
<evidence type="ECO:0000256" key="4">
    <source>
        <dbReference type="ARBA" id="ARBA00022741"/>
    </source>
</evidence>
<sequence>MMQMLLNNRYQIIRTLGSGGFGDTFLAEDTQMPSQRRCVIKQLKLIENKPQIYQLVRERFGREAAILEELGGLSEQIPTLYAYFHLEEKFYLVQEWVEGDTLSTVVQQQGLFNEKRAKEILVSILPVLEFVHSKRIVHRDIKPDNIILRQDGRPVLIDFGAVRETMATAVNSQGSLTRSIVIGTPGYMPSEQAAGRAVYSSDLYSLALTIVYLLSGKSPQILETDSQTGEIIWEPEVGNISSSFKAIINKAIAYHPRERYSTALEMLEDLQLGATPLPATLPFQNQTNITEESTILADKANQNLLDQQVTKYQEDKASNKTPILFPSVILAGVIGLFAIVNFFGNFWLLKPINTIFQPQIQSNIEPDSESSLPTKVDYFWLSWRRATDADLEPMDGLSLDIMRNSVFARHGRRFKNKGLQEYFDKQSWYNPKYSPEEFPSSKLSDLERRNVAYIAEYQDRTNKRFFGK</sequence>
<evidence type="ECO:0000313" key="13">
    <source>
        <dbReference type="Proteomes" id="UP000218418"/>
    </source>
</evidence>
<dbReference type="SUPFAM" id="SSF56112">
    <property type="entry name" value="Protein kinase-like (PK-like)"/>
    <property type="match status" value="1"/>
</dbReference>
<dbReference type="InterPro" id="IPR038434">
    <property type="entry name" value="YARHG_sf"/>
</dbReference>
<keyword evidence="3" id="KW-0808">Transferase</keyword>
<keyword evidence="4 9" id="KW-0547">Nucleotide-binding</keyword>
<dbReference type="Gene3D" id="1.20.58.1690">
    <property type="match status" value="1"/>
</dbReference>
<evidence type="ECO:0000256" key="5">
    <source>
        <dbReference type="ARBA" id="ARBA00022777"/>
    </source>
</evidence>
<dbReference type="PANTHER" id="PTHR24363:SF0">
    <property type="entry name" value="SERINE_THREONINE KINASE LIKE DOMAIN CONTAINING 1"/>
    <property type="match status" value="1"/>
</dbReference>
<dbReference type="InterPro" id="IPR000719">
    <property type="entry name" value="Prot_kinase_dom"/>
</dbReference>
<keyword evidence="10" id="KW-0472">Membrane</keyword>
<keyword evidence="2" id="KW-0723">Serine/threonine-protein kinase</keyword>
<evidence type="ECO:0000256" key="10">
    <source>
        <dbReference type="SAM" id="Phobius"/>
    </source>
</evidence>
<evidence type="ECO:0000256" key="9">
    <source>
        <dbReference type="PROSITE-ProRule" id="PRU10141"/>
    </source>
</evidence>
<dbReference type="InterPro" id="IPR025582">
    <property type="entry name" value="YARHG_dom"/>
</dbReference>
<dbReference type="PANTHER" id="PTHR24363">
    <property type="entry name" value="SERINE/THREONINE PROTEIN KINASE"/>
    <property type="match status" value="1"/>
</dbReference>
<feature type="domain" description="Protein kinase" evidence="11">
    <location>
        <begin position="10"/>
        <end position="272"/>
    </location>
</feature>
<keyword evidence="13" id="KW-1185">Reference proteome</keyword>
<gene>
    <name evidence="12" type="ORF">NIES267_63380</name>
</gene>
<name>A0A1Z4M054_9CYAN</name>
<comment type="catalytic activity">
    <reaction evidence="7">
        <text>L-threonyl-[protein] + ATP = O-phospho-L-threonyl-[protein] + ADP + H(+)</text>
        <dbReference type="Rhea" id="RHEA:46608"/>
        <dbReference type="Rhea" id="RHEA-COMP:11060"/>
        <dbReference type="Rhea" id="RHEA-COMP:11605"/>
        <dbReference type="ChEBI" id="CHEBI:15378"/>
        <dbReference type="ChEBI" id="CHEBI:30013"/>
        <dbReference type="ChEBI" id="CHEBI:30616"/>
        <dbReference type="ChEBI" id="CHEBI:61977"/>
        <dbReference type="ChEBI" id="CHEBI:456216"/>
        <dbReference type="EC" id="2.7.11.1"/>
    </reaction>
</comment>
<dbReference type="InterPro" id="IPR008271">
    <property type="entry name" value="Ser/Thr_kinase_AS"/>
</dbReference>
<dbReference type="EC" id="2.7.11.1" evidence="1"/>
<evidence type="ECO:0000256" key="2">
    <source>
        <dbReference type="ARBA" id="ARBA00022527"/>
    </source>
</evidence>